<gene>
    <name evidence="2" type="ORF">GCM10008942_02770</name>
</gene>
<dbReference type="EMBL" id="BAAADD010000001">
    <property type="protein sequence ID" value="GAA0557748.1"/>
    <property type="molecule type" value="Genomic_DNA"/>
</dbReference>
<evidence type="ECO:0000256" key="1">
    <source>
        <dbReference type="SAM" id="MobiDB-lite"/>
    </source>
</evidence>
<protein>
    <submittedName>
        <fullName evidence="2">Uncharacterized protein</fullName>
    </submittedName>
</protein>
<keyword evidence="3" id="KW-1185">Reference proteome</keyword>
<evidence type="ECO:0000313" key="2">
    <source>
        <dbReference type="EMBL" id="GAA0557748.1"/>
    </source>
</evidence>
<evidence type="ECO:0000313" key="3">
    <source>
        <dbReference type="Proteomes" id="UP001499951"/>
    </source>
</evidence>
<dbReference type="Proteomes" id="UP001499951">
    <property type="component" value="Unassembled WGS sequence"/>
</dbReference>
<sequence length="64" mass="6704">MTAGDSGPAPTNPKRPDSKARNPVLIRKAPNPRVNGPRDLSRKAPALTARKRPKAGSGSMGCMP</sequence>
<reference evidence="3" key="1">
    <citation type="journal article" date="2019" name="Int. J. Syst. Evol. Microbiol.">
        <title>The Global Catalogue of Microorganisms (GCM) 10K type strain sequencing project: providing services to taxonomists for standard genome sequencing and annotation.</title>
        <authorList>
            <consortium name="The Broad Institute Genomics Platform"/>
            <consortium name="The Broad Institute Genome Sequencing Center for Infectious Disease"/>
            <person name="Wu L."/>
            <person name="Ma J."/>
        </authorList>
    </citation>
    <scope>NUCLEOTIDE SEQUENCE [LARGE SCALE GENOMIC DNA]</scope>
    <source>
        <strain evidence="3">JCM 15089</strain>
    </source>
</reference>
<feature type="region of interest" description="Disordered" evidence="1">
    <location>
        <begin position="1"/>
        <end position="64"/>
    </location>
</feature>
<name>A0ABP3P3C6_9PROT</name>
<organism evidence="2 3">
    <name type="scientific">Rhizomicrobium electricum</name>
    <dbReference type="NCBI Taxonomy" id="480070"/>
    <lineage>
        <taxon>Bacteria</taxon>
        <taxon>Pseudomonadati</taxon>
        <taxon>Pseudomonadota</taxon>
        <taxon>Alphaproteobacteria</taxon>
        <taxon>Micropepsales</taxon>
        <taxon>Micropepsaceae</taxon>
        <taxon>Rhizomicrobium</taxon>
    </lineage>
</organism>
<accession>A0ABP3P3C6</accession>
<proteinExistence type="predicted"/>
<comment type="caution">
    <text evidence="2">The sequence shown here is derived from an EMBL/GenBank/DDBJ whole genome shotgun (WGS) entry which is preliminary data.</text>
</comment>